<dbReference type="Pfam" id="PF13855">
    <property type="entry name" value="LRR_8"/>
    <property type="match status" value="1"/>
</dbReference>
<keyword evidence="5" id="KW-0472">Membrane</keyword>
<keyword evidence="4" id="KW-1015">Disulfide bond</keyword>
<evidence type="ECO:0000313" key="8">
    <source>
        <dbReference type="Proteomes" id="UP000276776"/>
    </source>
</evidence>
<dbReference type="EMBL" id="UYYF01000817">
    <property type="protein sequence ID" value="VDM99159.1"/>
    <property type="molecule type" value="Genomic_DNA"/>
</dbReference>
<keyword evidence="2" id="KW-0732">Signal</keyword>
<keyword evidence="5" id="KW-1133">Transmembrane helix</keyword>
<keyword evidence="8" id="KW-1185">Reference proteome</keyword>
<dbReference type="AlphaFoldDB" id="A0A0N5CRT9"/>
<evidence type="ECO:0000259" key="6">
    <source>
        <dbReference type="PROSITE" id="PS50835"/>
    </source>
</evidence>
<evidence type="ECO:0000256" key="2">
    <source>
        <dbReference type="ARBA" id="ARBA00022729"/>
    </source>
</evidence>
<dbReference type="InterPro" id="IPR036116">
    <property type="entry name" value="FN3_sf"/>
</dbReference>
<dbReference type="InterPro" id="IPR007110">
    <property type="entry name" value="Ig-like_dom"/>
</dbReference>
<sequence>MLDLSHNDIETIPGIDLLQIVGLRNLRIGSNRITRLTNFELKHPMLQVLDLSYSSNLRIVEQFAFLHLPNLQTVNLSHSNSLSFISPRAFVNNTMLYSVDISHCGLIVLPDQLLLTISKGFFDHNPLQCGCIMESIKMHTIRSNDFLKTACTFADGYVENLTSYTTWTSEECHIEPILPFGDYLEATIGEQYSIYCVSRQPSDSILWKFPNNTKVLAQDYMSKELVEPDDLHFPFPNSYYRSSHRQLNKADQKIADQPRVWTTKEQIWLDVVLAEDEGEYECTVKRADDLVHRKIQLKVKQPSIMLRALEVGSHYVTLSWNASLYISSKKRINFYVAVRDNYGITIRMVQLSLQNPWNTYNIMRLKAGENYTFCLCYALLEGADEIGSGKLIYETCLQERTASDLSFFGFVNLSIFLLIISIIIFFSLLALFRFFRKRFQIWQQQKHKSRMNQSISGQSFISSTSNEVDSTTITYANQFQLSVCQVSSMNQFPVANTCGNFGNISRTRNAYLSGRLSAKDLAL</sequence>
<accession>A0A0N5CRT9</accession>
<reference evidence="9" key="1">
    <citation type="submission" date="2017-02" db="UniProtKB">
        <authorList>
            <consortium name="WormBaseParasite"/>
        </authorList>
    </citation>
    <scope>IDENTIFICATION</scope>
</reference>
<proteinExistence type="predicted"/>
<feature type="domain" description="Ig-like" evidence="6">
    <location>
        <begin position="179"/>
        <end position="298"/>
    </location>
</feature>
<feature type="transmembrane region" description="Helical" evidence="5">
    <location>
        <begin position="407"/>
        <end position="432"/>
    </location>
</feature>
<dbReference type="Gene3D" id="2.60.40.10">
    <property type="entry name" value="Immunoglobulins"/>
    <property type="match status" value="1"/>
</dbReference>
<dbReference type="OMA" id="ECDSITP"/>
<dbReference type="SUPFAM" id="SSF49265">
    <property type="entry name" value="Fibronectin type III"/>
    <property type="match status" value="1"/>
</dbReference>
<dbReference type="PANTHER" id="PTHR24366">
    <property type="entry name" value="IG(IMMUNOGLOBULIN) AND LRR(LEUCINE RICH REPEAT) DOMAINS"/>
    <property type="match status" value="1"/>
</dbReference>
<keyword evidence="3" id="KW-0677">Repeat</keyword>
<protein>
    <submittedName>
        <fullName evidence="9">Ig-like domain-containing protein</fullName>
    </submittedName>
</protein>
<dbReference type="STRING" id="103827.A0A0N5CRT9"/>
<dbReference type="OrthoDB" id="676979at2759"/>
<keyword evidence="1" id="KW-0433">Leucine-rich repeat</keyword>
<reference evidence="7 8" key="2">
    <citation type="submission" date="2018-11" db="EMBL/GenBank/DDBJ databases">
        <authorList>
            <consortium name="Pathogen Informatics"/>
        </authorList>
    </citation>
    <scope>NUCLEOTIDE SEQUENCE [LARGE SCALE GENOMIC DNA]</scope>
</reference>
<evidence type="ECO:0000256" key="5">
    <source>
        <dbReference type="SAM" id="Phobius"/>
    </source>
</evidence>
<keyword evidence="5" id="KW-0812">Transmembrane</keyword>
<evidence type="ECO:0000313" key="9">
    <source>
        <dbReference type="WBParaSite" id="TCLT_0000293901-mRNA-1"/>
    </source>
</evidence>
<organism evidence="9">
    <name type="scientific">Thelazia callipaeda</name>
    <name type="common">Oriental eyeworm</name>
    <name type="synonym">Parasitic nematode</name>
    <dbReference type="NCBI Taxonomy" id="103827"/>
    <lineage>
        <taxon>Eukaryota</taxon>
        <taxon>Metazoa</taxon>
        <taxon>Ecdysozoa</taxon>
        <taxon>Nematoda</taxon>
        <taxon>Chromadorea</taxon>
        <taxon>Rhabditida</taxon>
        <taxon>Spirurina</taxon>
        <taxon>Spiruromorpha</taxon>
        <taxon>Thelazioidea</taxon>
        <taxon>Thelaziidae</taxon>
        <taxon>Thelazia</taxon>
    </lineage>
</organism>
<dbReference type="WBParaSite" id="TCLT_0000293901-mRNA-1">
    <property type="protein sequence ID" value="TCLT_0000293901-mRNA-1"/>
    <property type="gene ID" value="TCLT_0000293901"/>
</dbReference>
<dbReference type="PROSITE" id="PS50835">
    <property type="entry name" value="IG_LIKE"/>
    <property type="match status" value="1"/>
</dbReference>
<dbReference type="InterPro" id="IPR013783">
    <property type="entry name" value="Ig-like_fold"/>
</dbReference>
<dbReference type="PANTHER" id="PTHR24366:SF96">
    <property type="entry name" value="LEUCINE RICH REPEAT CONTAINING 53"/>
    <property type="match status" value="1"/>
</dbReference>
<dbReference type="InterPro" id="IPR001611">
    <property type="entry name" value="Leu-rich_rpt"/>
</dbReference>
<dbReference type="SUPFAM" id="SSF52058">
    <property type="entry name" value="L domain-like"/>
    <property type="match status" value="1"/>
</dbReference>
<dbReference type="InterPro" id="IPR032675">
    <property type="entry name" value="LRR_dom_sf"/>
</dbReference>
<name>A0A0N5CRT9_THECL</name>
<dbReference type="Proteomes" id="UP000276776">
    <property type="component" value="Unassembled WGS sequence"/>
</dbReference>
<dbReference type="InterPro" id="IPR003961">
    <property type="entry name" value="FN3_dom"/>
</dbReference>
<dbReference type="Gene3D" id="3.80.10.10">
    <property type="entry name" value="Ribonuclease Inhibitor"/>
    <property type="match status" value="1"/>
</dbReference>
<evidence type="ECO:0000256" key="3">
    <source>
        <dbReference type="ARBA" id="ARBA00022737"/>
    </source>
</evidence>
<dbReference type="InterPro" id="IPR036179">
    <property type="entry name" value="Ig-like_dom_sf"/>
</dbReference>
<evidence type="ECO:0000256" key="1">
    <source>
        <dbReference type="ARBA" id="ARBA00022614"/>
    </source>
</evidence>
<evidence type="ECO:0000313" key="7">
    <source>
        <dbReference type="EMBL" id="VDM99159.1"/>
    </source>
</evidence>
<gene>
    <name evidence="7" type="ORF">TCLT_LOCUS2940</name>
</gene>
<evidence type="ECO:0000256" key="4">
    <source>
        <dbReference type="ARBA" id="ARBA00023157"/>
    </source>
</evidence>
<dbReference type="SUPFAM" id="SSF48726">
    <property type="entry name" value="Immunoglobulin"/>
    <property type="match status" value="1"/>
</dbReference>
<dbReference type="PROSITE" id="PS51450">
    <property type="entry name" value="LRR"/>
    <property type="match status" value="1"/>
</dbReference>
<dbReference type="CDD" id="cd00063">
    <property type="entry name" value="FN3"/>
    <property type="match status" value="1"/>
</dbReference>